<organism evidence="2 3">
    <name type="scientific">Halosimplex rubrum</name>
    <dbReference type="NCBI Taxonomy" id="869889"/>
    <lineage>
        <taxon>Archaea</taxon>
        <taxon>Methanobacteriati</taxon>
        <taxon>Methanobacteriota</taxon>
        <taxon>Stenosarchaea group</taxon>
        <taxon>Halobacteria</taxon>
        <taxon>Halobacteriales</taxon>
        <taxon>Haloarculaceae</taxon>
        <taxon>Halosimplex</taxon>
    </lineage>
</organism>
<proteinExistence type="predicted"/>
<accession>A0A7D5NXN4</accession>
<reference evidence="2 3" key="1">
    <citation type="submission" date="2020-07" db="EMBL/GenBank/DDBJ databases">
        <title>Halosimplex pelagicum sp. nov. and Halosimplex rubrum sp. nov., isolated from salted brown alga Laminaria, and emended description of the genus Halosimplex.</title>
        <authorList>
            <person name="Cui H."/>
        </authorList>
    </citation>
    <scope>NUCLEOTIDE SEQUENCE [LARGE SCALE GENOMIC DNA]</scope>
    <source>
        <strain evidence="2 3">R27</strain>
    </source>
</reference>
<dbReference type="NCBIfam" id="TIGR00341">
    <property type="entry name" value="TIGR00341 family protein"/>
    <property type="match status" value="1"/>
</dbReference>
<feature type="transmembrane region" description="Helical" evidence="1">
    <location>
        <begin position="174"/>
        <end position="193"/>
    </location>
</feature>
<dbReference type="Proteomes" id="UP000509667">
    <property type="component" value="Chromosome"/>
</dbReference>
<protein>
    <submittedName>
        <fullName evidence="2">TIGR00341 family protein</fullName>
    </submittedName>
</protein>
<dbReference type="OrthoDB" id="3266at2157"/>
<keyword evidence="1" id="KW-1133">Transmembrane helix</keyword>
<feature type="transmembrane region" description="Helical" evidence="1">
    <location>
        <begin position="318"/>
        <end position="337"/>
    </location>
</feature>
<dbReference type="AlphaFoldDB" id="A0A7D5NXN4"/>
<dbReference type="EMBL" id="CP058910">
    <property type="protein sequence ID" value="QLH75863.1"/>
    <property type="molecule type" value="Genomic_DNA"/>
</dbReference>
<evidence type="ECO:0000256" key="1">
    <source>
        <dbReference type="SAM" id="Phobius"/>
    </source>
</evidence>
<keyword evidence="3" id="KW-1185">Reference proteome</keyword>
<feature type="transmembrane region" description="Helical" evidence="1">
    <location>
        <begin position="140"/>
        <end position="162"/>
    </location>
</feature>
<feature type="transmembrane region" description="Helical" evidence="1">
    <location>
        <begin position="219"/>
        <end position="238"/>
    </location>
</feature>
<sequence>MRLVQITIPTGKREAVTRALDDEDVDYIVTDETSGREYAAVAYVPLPTNAVEPVLDTLRTAGIDESTYTVVLDAETVVSDEFEELEERFAEEENGDRIAREELVAAAKDLLLSTPAYLLMTVVSAVIATAGLLLNSPAVIVGSMVIAPLIGPAMAASVGTVVVDDELFARGVKLQAVGLVVAVASAAAFAWLVKTVHLIPPFTDVTAIPQVRSRLYPDFLSLVVALGAGIAGAVSLTAGISSAIVGVMIAVALIPPAATVGIGLAWAKPVVSLGSGVLVLVNLLSINLAALVVLRYSGYRPTNWFQLEEARGATVRRIGILVVAIVALSVFLGGVTYDSFQGATTEERIQEATNGALDESGTSAEVLSMEVNRSGGPLLRHPVGITVTVGVDDHDHPALAERIDRRVERAIDREVRTQVRYVVTDSA</sequence>
<evidence type="ECO:0000313" key="2">
    <source>
        <dbReference type="EMBL" id="QLH75863.1"/>
    </source>
</evidence>
<keyword evidence="1" id="KW-0472">Membrane</keyword>
<dbReference type="InterPro" id="IPR005240">
    <property type="entry name" value="DUF389"/>
</dbReference>
<keyword evidence="1" id="KW-0812">Transmembrane</keyword>
<dbReference type="RefSeq" id="WP_179909809.1">
    <property type="nucleotide sequence ID" value="NZ_CP058910.1"/>
</dbReference>
<dbReference type="GeneID" id="56076289"/>
<dbReference type="KEGG" id="hrr:HZS55_00460"/>
<feature type="transmembrane region" description="Helical" evidence="1">
    <location>
        <begin position="245"/>
        <end position="267"/>
    </location>
</feature>
<feature type="transmembrane region" description="Helical" evidence="1">
    <location>
        <begin position="273"/>
        <end position="297"/>
    </location>
</feature>
<evidence type="ECO:0000313" key="3">
    <source>
        <dbReference type="Proteomes" id="UP000509667"/>
    </source>
</evidence>
<name>A0A7D5NXN4_9EURY</name>
<dbReference type="Pfam" id="PF04087">
    <property type="entry name" value="DUF389"/>
    <property type="match status" value="1"/>
</dbReference>
<gene>
    <name evidence="2" type="ORF">HZS55_00460</name>
</gene>
<feature type="transmembrane region" description="Helical" evidence="1">
    <location>
        <begin position="116"/>
        <end position="134"/>
    </location>
</feature>
<dbReference type="PANTHER" id="PTHR20992:SF9">
    <property type="entry name" value="AT15442P-RELATED"/>
    <property type="match status" value="1"/>
</dbReference>
<dbReference type="PANTHER" id="PTHR20992">
    <property type="entry name" value="AT15442P-RELATED"/>
    <property type="match status" value="1"/>
</dbReference>